<evidence type="ECO:0000256" key="1">
    <source>
        <dbReference type="ARBA" id="ARBA00010641"/>
    </source>
</evidence>
<dbReference type="OrthoDB" id="9784272at2"/>
<sequence>MGMITEYGIPVTNTMDEADQHRLWLGAVAKDRDKNAFAQLFRHFAPRLLSHARRQLGNDALAQEMVQEAMTKVWLKAHLYHPDKGRVSTWVFTVARNVSYDMMRRAQARPEHPSAEDLYLEPAMDSEMEADQLDQPVLRQQLEQYCRHLPPKQLQVVTMIYFEDRSHQEVADALGVPLGTVKSRLRLALNRIRELLDEHH</sequence>
<dbReference type="InterPro" id="IPR013249">
    <property type="entry name" value="RNA_pol_sigma70_r4_t2"/>
</dbReference>
<dbReference type="PANTHER" id="PTHR43133">
    <property type="entry name" value="RNA POLYMERASE ECF-TYPE SIGMA FACTO"/>
    <property type="match status" value="1"/>
</dbReference>
<dbReference type="eggNOG" id="COG1595">
    <property type="taxonomic scope" value="Bacteria"/>
</dbReference>
<dbReference type="InterPro" id="IPR014284">
    <property type="entry name" value="RNA_pol_sigma-70_dom"/>
</dbReference>
<keyword evidence="4" id="KW-0804">Transcription</keyword>
<evidence type="ECO:0000259" key="6">
    <source>
        <dbReference type="Pfam" id="PF08281"/>
    </source>
</evidence>
<evidence type="ECO:0000256" key="3">
    <source>
        <dbReference type="ARBA" id="ARBA00023082"/>
    </source>
</evidence>
<dbReference type="AlphaFoldDB" id="E1STF1"/>
<dbReference type="InterPro" id="IPR013324">
    <property type="entry name" value="RNA_pol_sigma_r3/r4-like"/>
</dbReference>
<organism evidence="7 8">
    <name type="scientific">Ferrimonas balearica (strain DSM 9799 / CCM 4581 / KCTC 23876 / PAT)</name>
    <dbReference type="NCBI Taxonomy" id="550540"/>
    <lineage>
        <taxon>Bacteria</taxon>
        <taxon>Pseudomonadati</taxon>
        <taxon>Pseudomonadota</taxon>
        <taxon>Gammaproteobacteria</taxon>
        <taxon>Alteromonadales</taxon>
        <taxon>Ferrimonadaceae</taxon>
        <taxon>Ferrimonas</taxon>
    </lineage>
</organism>
<dbReference type="STRING" id="550540.Fbal_2983"/>
<dbReference type="CDD" id="cd06171">
    <property type="entry name" value="Sigma70_r4"/>
    <property type="match status" value="1"/>
</dbReference>
<dbReference type="KEGG" id="fbl:Fbal_2983"/>
<dbReference type="InterPro" id="IPR039425">
    <property type="entry name" value="RNA_pol_sigma-70-like"/>
</dbReference>
<dbReference type="NCBIfam" id="TIGR02937">
    <property type="entry name" value="sigma70-ECF"/>
    <property type="match status" value="1"/>
</dbReference>
<accession>E1STF1</accession>
<feature type="domain" description="RNA polymerase sigma factor 70 region 4 type 2" evidence="6">
    <location>
        <begin position="140"/>
        <end position="191"/>
    </location>
</feature>
<dbReference type="Pfam" id="PF04542">
    <property type="entry name" value="Sigma70_r2"/>
    <property type="match status" value="1"/>
</dbReference>
<gene>
    <name evidence="7" type="ordered locus">Fbal_2983</name>
</gene>
<dbReference type="GO" id="GO:0006352">
    <property type="term" value="P:DNA-templated transcription initiation"/>
    <property type="evidence" value="ECO:0007669"/>
    <property type="project" value="InterPro"/>
</dbReference>
<keyword evidence="2" id="KW-0805">Transcription regulation</keyword>
<dbReference type="GO" id="GO:0003677">
    <property type="term" value="F:DNA binding"/>
    <property type="evidence" value="ECO:0007669"/>
    <property type="project" value="InterPro"/>
</dbReference>
<dbReference type="InterPro" id="IPR013325">
    <property type="entry name" value="RNA_pol_sigma_r2"/>
</dbReference>
<dbReference type="HOGENOM" id="CLU_047691_9_3_6"/>
<dbReference type="Proteomes" id="UP000006683">
    <property type="component" value="Chromosome"/>
</dbReference>
<dbReference type="EMBL" id="CP002209">
    <property type="protein sequence ID" value="ADN77185.1"/>
    <property type="molecule type" value="Genomic_DNA"/>
</dbReference>
<evidence type="ECO:0000256" key="4">
    <source>
        <dbReference type="ARBA" id="ARBA00023163"/>
    </source>
</evidence>
<dbReference type="Gene3D" id="1.10.1740.10">
    <property type="match status" value="1"/>
</dbReference>
<keyword evidence="8" id="KW-1185">Reference proteome</keyword>
<evidence type="ECO:0000313" key="8">
    <source>
        <dbReference type="Proteomes" id="UP000006683"/>
    </source>
</evidence>
<evidence type="ECO:0000313" key="7">
    <source>
        <dbReference type="EMBL" id="ADN77185.1"/>
    </source>
</evidence>
<evidence type="ECO:0000256" key="2">
    <source>
        <dbReference type="ARBA" id="ARBA00023015"/>
    </source>
</evidence>
<dbReference type="Pfam" id="PF08281">
    <property type="entry name" value="Sigma70_r4_2"/>
    <property type="match status" value="1"/>
</dbReference>
<dbReference type="SUPFAM" id="SSF88659">
    <property type="entry name" value="Sigma3 and sigma4 domains of RNA polymerase sigma factors"/>
    <property type="match status" value="1"/>
</dbReference>
<evidence type="ECO:0000259" key="5">
    <source>
        <dbReference type="Pfam" id="PF04542"/>
    </source>
</evidence>
<reference evidence="7 8" key="1">
    <citation type="journal article" date="2010" name="Stand. Genomic Sci.">
        <title>Complete genome sequence of Ferrimonas balearica type strain (PAT).</title>
        <authorList>
            <person name="Nolan M."/>
            <person name="Sikorski J."/>
            <person name="Davenport K."/>
            <person name="Lucas S."/>
            <person name="Glavina Del Rio T."/>
            <person name="Tice H."/>
            <person name="Cheng J."/>
            <person name="Goodwin L."/>
            <person name="Pitluck S."/>
            <person name="Liolios K."/>
            <person name="Ivanova N."/>
            <person name="Mavromatis K."/>
            <person name="Ovchinnikova G."/>
            <person name="Pati A."/>
            <person name="Chen A."/>
            <person name="Palaniappan K."/>
            <person name="Land M."/>
            <person name="Hauser L."/>
            <person name="Chang Y."/>
            <person name="Jeffries C."/>
            <person name="Tapia R."/>
            <person name="Brettin T."/>
            <person name="Detter J."/>
            <person name="Han C."/>
            <person name="Yasawong M."/>
            <person name="Rohde M."/>
            <person name="Tindall B."/>
            <person name="Goker M."/>
            <person name="Woyke T."/>
            <person name="Bristow J."/>
            <person name="Eisen J."/>
            <person name="Markowitz V."/>
            <person name="Hugenholtz P."/>
            <person name="Kyrpides N."/>
            <person name="Klenk H."/>
            <person name="Lapidus A."/>
        </authorList>
    </citation>
    <scope>NUCLEOTIDE SEQUENCE [LARGE SCALE GENOMIC DNA]</scope>
    <source>
        <strain evidence="8">DSM 9799 / CCM 4581 / KCTC 23876 / PAT</strain>
    </source>
</reference>
<name>E1STF1_FERBD</name>
<dbReference type="InterPro" id="IPR007627">
    <property type="entry name" value="RNA_pol_sigma70_r2"/>
</dbReference>
<dbReference type="GO" id="GO:0016987">
    <property type="term" value="F:sigma factor activity"/>
    <property type="evidence" value="ECO:0007669"/>
    <property type="project" value="UniProtKB-KW"/>
</dbReference>
<protein>
    <submittedName>
        <fullName evidence="7">RNA polymerase, sigma-24 subunit, ECF subfamily</fullName>
    </submittedName>
</protein>
<keyword evidence="3" id="KW-0731">Sigma factor</keyword>
<proteinExistence type="inferred from homology"/>
<dbReference type="SUPFAM" id="SSF88946">
    <property type="entry name" value="Sigma2 domain of RNA polymerase sigma factors"/>
    <property type="match status" value="1"/>
</dbReference>
<comment type="similarity">
    <text evidence="1">Belongs to the sigma-70 factor family. ECF subfamily.</text>
</comment>
<dbReference type="PANTHER" id="PTHR43133:SF62">
    <property type="entry name" value="RNA POLYMERASE SIGMA FACTOR SIGZ"/>
    <property type="match status" value="1"/>
</dbReference>
<dbReference type="InterPro" id="IPR036388">
    <property type="entry name" value="WH-like_DNA-bd_sf"/>
</dbReference>
<dbReference type="Gene3D" id="1.10.10.10">
    <property type="entry name" value="Winged helix-like DNA-binding domain superfamily/Winged helix DNA-binding domain"/>
    <property type="match status" value="1"/>
</dbReference>
<feature type="domain" description="RNA polymerase sigma-70 region 2" evidence="5">
    <location>
        <begin position="40"/>
        <end position="107"/>
    </location>
</feature>